<dbReference type="Gene3D" id="1.20.5.1930">
    <property type="match status" value="1"/>
</dbReference>
<dbReference type="PANTHER" id="PTHR24421">
    <property type="entry name" value="NITRATE/NITRITE SENSOR PROTEIN NARX-RELATED"/>
    <property type="match status" value="1"/>
</dbReference>
<evidence type="ECO:0000256" key="10">
    <source>
        <dbReference type="ARBA" id="ARBA00022777"/>
    </source>
</evidence>
<keyword evidence="11" id="KW-0408">Iron</keyword>
<keyword evidence="13" id="KW-0411">Iron-sulfur</keyword>
<name>A0A077M2T5_9MICO</name>
<evidence type="ECO:0000256" key="7">
    <source>
        <dbReference type="ARBA" id="ARBA00022490"/>
    </source>
</evidence>
<dbReference type="PROSITE" id="PS50109">
    <property type="entry name" value="HIS_KIN"/>
    <property type="match status" value="1"/>
</dbReference>
<comment type="caution">
    <text evidence="18">The sequence shown here is derived from an EMBL/GenBank/DDBJ whole genome shotgun (WGS) entry which is preliminary data.</text>
</comment>
<dbReference type="PRINTS" id="PR00344">
    <property type="entry name" value="BCTRLSENSOR"/>
</dbReference>
<dbReference type="GO" id="GO:0051539">
    <property type="term" value="F:4 iron, 4 sulfur cluster binding"/>
    <property type="evidence" value="ECO:0007669"/>
    <property type="project" value="UniProtKB-KW"/>
</dbReference>
<dbReference type="AlphaFoldDB" id="A0A077M2T5"/>
<evidence type="ECO:0000313" key="19">
    <source>
        <dbReference type="Proteomes" id="UP000035721"/>
    </source>
</evidence>
<organism evidence="18 19">
    <name type="scientific">Nostocoides japonicum T1-X7</name>
    <dbReference type="NCBI Taxonomy" id="1194083"/>
    <lineage>
        <taxon>Bacteria</taxon>
        <taxon>Bacillati</taxon>
        <taxon>Actinomycetota</taxon>
        <taxon>Actinomycetes</taxon>
        <taxon>Micrococcales</taxon>
        <taxon>Intrasporangiaceae</taxon>
        <taxon>Nostocoides</taxon>
    </lineage>
</organism>
<dbReference type="GO" id="GO:0046983">
    <property type="term" value="F:protein dimerization activity"/>
    <property type="evidence" value="ECO:0007669"/>
    <property type="project" value="InterPro"/>
</dbReference>
<dbReference type="InterPro" id="IPR005467">
    <property type="entry name" value="His_kinase_dom"/>
</dbReference>
<dbReference type="SUPFAM" id="SSF55874">
    <property type="entry name" value="ATPase domain of HSP90 chaperone/DNA topoisomerase II/histidine kinase"/>
    <property type="match status" value="1"/>
</dbReference>
<protein>
    <recommendedName>
        <fullName evidence="5">Oxygen sensor histidine kinase NreB</fullName>
        <ecNumber evidence="4">2.7.13.3</ecNumber>
    </recommendedName>
    <alternativeName>
        <fullName evidence="15">Nitrogen regulation protein B</fullName>
    </alternativeName>
</protein>
<comment type="subcellular location">
    <subcellularLocation>
        <location evidence="3">Cytoplasm</location>
    </subcellularLocation>
</comment>
<feature type="transmembrane region" description="Helical" evidence="16">
    <location>
        <begin position="12"/>
        <end position="33"/>
    </location>
</feature>
<evidence type="ECO:0000256" key="12">
    <source>
        <dbReference type="ARBA" id="ARBA00023012"/>
    </source>
</evidence>
<evidence type="ECO:0000256" key="2">
    <source>
        <dbReference type="ARBA" id="ARBA00001966"/>
    </source>
</evidence>
<evidence type="ECO:0000256" key="9">
    <source>
        <dbReference type="ARBA" id="ARBA00022723"/>
    </source>
</evidence>
<keyword evidence="10 18" id="KW-0418">Kinase</keyword>
<comment type="catalytic activity">
    <reaction evidence="1">
        <text>ATP + protein L-histidine = ADP + protein N-phospho-L-histidine.</text>
        <dbReference type="EC" id="2.7.13.3"/>
    </reaction>
</comment>
<gene>
    <name evidence="18" type="ORF">BN12_30060</name>
</gene>
<keyword evidence="12" id="KW-0902">Two-component regulatory system</keyword>
<evidence type="ECO:0000256" key="8">
    <source>
        <dbReference type="ARBA" id="ARBA00022679"/>
    </source>
</evidence>
<evidence type="ECO:0000259" key="17">
    <source>
        <dbReference type="PROSITE" id="PS50109"/>
    </source>
</evidence>
<dbReference type="PANTHER" id="PTHR24421:SF62">
    <property type="entry name" value="SENSORY TRANSDUCTION HISTIDINE KINASE"/>
    <property type="match status" value="1"/>
</dbReference>
<feature type="transmembrane region" description="Helical" evidence="16">
    <location>
        <begin position="40"/>
        <end position="57"/>
    </location>
</feature>
<dbReference type="Pfam" id="PF07730">
    <property type="entry name" value="HisKA_3"/>
    <property type="match status" value="1"/>
</dbReference>
<dbReference type="InterPro" id="IPR011712">
    <property type="entry name" value="Sig_transdc_His_kin_sub3_dim/P"/>
</dbReference>
<sequence length="394" mass="41526">MPHTTLGHLYAAVRLTLHALFAALVAFAVGRAVLDGGARVGLVIATAAVLLLVYLLADPVAQVSDGRPWPAPAWLAVLSALWMVLLALTPDAAYLVFPLFFLYLHLLRTGWALGCVGVATLVAIVGLAAHDRWTVGGVVGPLVAATVAVVVGLTLRAMAAQQAERAAILAELIATRDELAASERRAGALGERARLAREIHDTVAQGLSSIQLLLHAAERADPDGPGVDAIRRARASAGDNLTEIRRIIRELAPRPLEEAGLAGALHRLGAETTAVSGIPVTVEATDDLDLPTETQTALLRIAQGAVSNVVRHSAGRSARIRLTRDADEVVLQVSDDGHGFDAERAARHPTDGDSFGLRAIRERVDQLSGRIDLDVAPDRGTTLTVRLPGVRTST</sequence>
<dbReference type="GO" id="GO:0005737">
    <property type="term" value="C:cytoplasm"/>
    <property type="evidence" value="ECO:0007669"/>
    <property type="project" value="UniProtKB-SubCell"/>
</dbReference>
<evidence type="ECO:0000256" key="11">
    <source>
        <dbReference type="ARBA" id="ARBA00023004"/>
    </source>
</evidence>
<dbReference type="Gene3D" id="3.30.565.10">
    <property type="entry name" value="Histidine kinase-like ATPase, C-terminal domain"/>
    <property type="match status" value="1"/>
</dbReference>
<comment type="function">
    <text evidence="14">Member of the two-component regulatory system NreB/NreC involved in the control of dissimilatory nitrate/nitrite reduction in response to oxygen. NreB functions as a direct oxygen sensor histidine kinase which is autophosphorylated, in the absence of oxygen, probably at the conserved histidine residue, and transfers its phosphate group probably to a conserved aspartate residue of NreC. NreB/NreC activates the expression of the nitrate (narGHJI) and nitrite (nir) reductase operons, as well as the putative nitrate transporter gene narT.</text>
</comment>
<keyword evidence="16" id="KW-1133">Transmembrane helix</keyword>
<evidence type="ECO:0000256" key="4">
    <source>
        <dbReference type="ARBA" id="ARBA00012438"/>
    </source>
</evidence>
<feature type="domain" description="Histidine kinase" evidence="17">
    <location>
        <begin position="194"/>
        <end position="391"/>
    </location>
</feature>
<keyword evidence="9" id="KW-0479">Metal-binding</keyword>
<dbReference type="InterPro" id="IPR050482">
    <property type="entry name" value="Sensor_HK_TwoCompSys"/>
</dbReference>
<dbReference type="GO" id="GO:0000155">
    <property type="term" value="F:phosphorelay sensor kinase activity"/>
    <property type="evidence" value="ECO:0007669"/>
    <property type="project" value="InterPro"/>
</dbReference>
<dbReference type="RefSeq" id="WP_048549655.1">
    <property type="nucleotide sequence ID" value="NZ_HF570958.1"/>
</dbReference>
<dbReference type="InterPro" id="IPR003594">
    <property type="entry name" value="HATPase_dom"/>
</dbReference>
<evidence type="ECO:0000256" key="1">
    <source>
        <dbReference type="ARBA" id="ARBA00000085"/>
    </source>
</evidence>
<dbReference type="InterPro" id="IPR004358">
    <property type="entry name" value="Sig_transdc_His_kin-like_C"/>
</dbReference>
<dbReference type="CDD" id="cd16917">
    <property type="entry name" value="HATPase_UhpB-NarQ-NarX-like"/>
    <property type="match status" value="1"/>
</dbReference>
<dbReference type="STRING" id="1194083.BN12_30060"/>
<reference evidence="18 19" key="1">
    <citation type="journal article" date="2013" name="ISME J.">
        <title>A metabolic model for members of the genus Tetrasphaera involved in enhanced biological phosphorus removal.</title>
        <authorList>
            <person name="Kristiansen R."/>
            <person name="Nguyen H.T.T."/>
            <person name="Saunders A.M."/>
            <person name="Nielsen J.L."/>
            <person name="Wimmer R."/>
            <person name="Le V.Q."/>
            <person name="McIlroy S.J."/>
            <person name="Petrovski S."/>
            <person name="Seviour R.J."/>
            <person name="Calteau A."/>
            <person name="Nielsen K.L."/>
            <person name="Nielsen P.H."/>
        </authorList>
    </citation>
    <scope>NUCLEOTIDE SEQUENCE [LARGE SCALE GENOMIC DNA]</scope>
    <source>
        <strain evidence="18 19">T1-X7</strain>
    </source>
</reference>
<keyword evidence="6" id="KW-0004">4Fe-4S</keyword>
<dbReference type="PIRSF" id="PIRSF037434">
    <property type="entry name" value="STHK_ChrS"/>
    <property type="match status" value="1"/>
</dbReference>
<comment type="cofactor">
    <cofactor evidence="2">
        <name>[4Fe-4S] cluster</name>
        <dbReference type="ChEBI" id="CHEBI:49883"/>
    </cofactor>
</comment>
<evidence type="ECO:0000256" key="16">
    <source>
        <dbReference type="SAM" id="Phobius"/>
    </source>
</evidence>
<proteinExistence type="predicted"/>
<evidence type="ECO:0000313" key="18">
    <source>
        <dbReference type="EMBL" id="CCH78534.1"/>
    </source>
</evidence>
<dbReference type="GO" id="GO:0016020">
    <property type="term" value="C:membrane"/>
    <property type="evidence" value="ECO:0007669"/>
    <property type="project" value="InterPro"/>
</dbReference>
<evidence type="ECO:0000256" key="5">
    <source>
        <dbReference type="ARBA" id="ARBA00017322"/>
    </source>
</evidence>
<keyword evidence="19" id="KW-1185">Reference proteome</keyword>
<dbReference type="OrthoDB" id="144293at2"/>
<evidence type="ECO:0000256" key="6">
    <source>
        <dbReference type="ARBA" id="ARBA00022485"/>
    </source>
</evidence>
<feature type="transmembrane region" description="Helical" evidence="16">
    <location>
        <begin position="111"/>
        <end position="129"/>
    </location>
</feature>
<dbReference type="Pfam" id="PF02518">
    <property type="entry name" value="HATPase_c"/>
    <property type="match status" value="1"/>
</dbReference>
<keyword evidence="7" id="KW-0963">Cytoplasm</keyword>
<dbReference type="GO" id="GO:0046872">
    <property type="term" value="F:metal ion binding"/>
    <property type="evidence" value="ECO:0007669"/>
    <property type="project" value="UniProtKB-KW"/>
</dbReference>
<evidence type="ECO:0000256" key="3">
    <source>
        <dbReference type="ARBA" id="ARBA00004496"/>
    </source>
</evidence>
<dbReference type="EMBL" id="CAJB01000223">
    <property type="protein sequence ID" value="CCH78534.1"/>
    <property type="molecule type" value="Genomic_DNA"/>
</dbReference>
<accession>A0A077M2T5</accession>
<feature type="transmembrane region" description="Helical" evidence="16">
    <location>
        <begin position="135"/>
        <end position="155"/>
    </location>
</feature>
<keyword evidence="8" id="KW-0808">Transferase</keyword>
<dbReference type="Proteomes" id="UP000035721">
    <property type="component" value="Unassembled WGS sequence"/>
</dbReference>
<evidence type="ECO:0000256" key="14">
    <source>
        <dbReference type="ARBA" id="ARBA00024827"/>
    </source>
</evidence>
<feature type="transmembrane region" description="Helical" evidence="16">
    <location>
        <begin position="77"/>
        <end position="104"/>
    </location>
</feature>
<keyword evidence="16" id="KW-0472">Membrane</keyword>
<dbReference type="InterPro" id="IPR036890">
    <property type="entry name" value="HATPase_C_sf"/>
</dbReference>
<evidence type="ECO:0000256" key="15">
    <source>
        <dbReference type="ARBA" id="ARBA00030800"/>
    </source>
</evidence>
<dbReference type="SMART" id="SM00387">
    <property type="entry name" value="HATPase_c"/>
    <property type="match status" value="1"/>
</dbReference>
<dbReference type="EC" id="2.7.13.3" evidence="4"/>
<dbReference type="InterPro" id="IPR017205">
    <property type="entry name" value="Sig_transdc_His_kinase_ChrS"/>
</dbReference>
<evidence type="ECO:0000256" key="13">
    <source>
        <dbReference type="ARBA" id="ARBA00023014"/>
    </source>
</evidence>
<keyword evidence="16" id="KW-0812">Transmembrane</keyword>